<protein>
    <submittedName>
        <fullName evidence="1">Phge_HK97_gp10, phage protein, HK97 gp10 family</fullName>
    </submittedName>
</protein>
<sequence length="187" mass="21005">MADAVILEGWAELETKLLGLSTKIAKNCLRVSIAAGAALMRDAVKEKAPLLTGPTWGDHQPPGTLKRSVIIKHVPELSNDYQQTYKVTVRQGKKYQGQTKKKNKSQDAFYARWVEYGHWYVPPNPNSVISANGVKHGTNWSQHRASNHAIWIPAHPFMRPAWDTNNQKALEAIKIKMGKRIEEEAAK</sequence>
<name>A0A6J5KKL7_9CAUD</name>
<accession>A0A6J5KKL7</accession>
<proteinExistence type="predicted"/>
<gene>
    <name evidence="1" type="ORF">UFOVP14_13</name>
</gene>
<dbReference type="InterPro" id="IPR010064">
    <property type="entry name" value="HK97-gp10_tail"/>
</dbReference>
<dbReference type="EMBL" id="LR796151">
    <property type="protein sequence ID" value="CAB4121507.1"/>
    <property type="molecule type" value="Genomic_DNA"/>
</dbReference>
<dbReference type="NCBIfam" id="TIGR01725">
    <property type="entry name" value="phge_HK97_gp10"/>
    <property type="match status" value="1"/>
</dbReference>
<evidence type="ECO:0000313" key="1">
    <source>
        <dbReference type="EMBL" id="CAB4121507.1"/>
    </source>
</evidence>
<reference evidence="1" key="1">
    <citation type="submission" date="2020-04" db="EMBL/GenBank/DDBJ databases">
        <authorList>
            <person name="Chiriac C."/>
            <person name="Salcher M."/>
            <person name="Ghai R."/>
            <person name="Kavagutti S V."/>
        </authorList>
    </citation>
    <scope>NUCLEOTIDE SEQUENCE</scope>
</reference>
<organism evidence="1">
    <name type="scientific">uncultured Caudovirales phage</name>
    <dbReference type="NCBI Taxonomy" id="2100421"/>
    <lineage>
        <taxon>Viruses</taxon>
        <taxon>Duplodnaviria</taxon>
        <taxon>Heunggongvirae</taxon>
        <taxon>Uroviricota</taxon>
        <taxon>Caudoviricetes</taxon>
        <taxon>Peduoviridae</taxon>
        <taxon>Maltschvirus</taxon>
        <taxon>Maltschvirus maltsch</taxon>
    </lineage>
</organism>
<dbReference type="Pfam" id="PF04883">
    <property type="entry name" value="HK97-gp10_like"/>
    <property type="match status" value="1"/>
</dbReference>